<proteinExistence type="inferred from homology"/>
<gene>
    <name evidence="8" type="ORF">FGIG_00267</name>
</gene>
<dbReference type="PANTHER" id="PTHR24331:SF0">
    <property type="entry name" value="DBX"/>
    <property type="match status" value="1"/>
</dbReference>
<name>A0A504YJ78_FASGI</name>
<dbReference type="InterPro" id="IPR051662">
    <property type="entry name" value="H2.0_Homeobox_NeuralPatt"/>
</dbReference>
<dbReference type="PROSITE" id="PS50071">
    <property type="entry name" value="HOMEOBOX_2"/>
    <property type="match status" value="1"/>
</dbReference>
<dbReference type="STRING" id="46835.A0A504YJ78"/>
<dbReference type="PANTHER" id="PTHR24331">
    <property type="entry name" value="DBX"/>
    <property type="match status" value="1"/>
</dbReference>
<protein>
    <submittedName>
        <fullName evidence="8">Homeobox protein DBX1</fullName>
    </submittedName>
</protein>
<dbReference type="InterPro" id="IPR017970">
    <property type="entry name" value="Homeobox_CS"/>
</dbReference>
<dbReference type="GO" id="GO:0003677">
    <property type="term" value="F:DNA binding"/>
    <property type="evidence" value="ECO:0007669"/>
    <property type="project" value="UniProtKB-UniRule"/>
</dbReference>
<evidence type="ECO:0000256" key="6">
    <source>
        <dbReference type="RuleBase" id="RU000682"/>
    </source>
</evidence>
<feature type="DNA-binding region" description="Homeobox" evidence="5">
    <location>
        <begin position="245"/>
        <end position="304"/>
    </location>
</feature>
<evidence type="ECO:0000256" key="1">
    <source>
        <dbReference type="ARBA" id="ARBA00023125"/>
    </source>
</evidence>
<evidence type="ECO:0000313" key="9">
    <source>
        <dbReference type="Proteomes" id="UP000316759"/>
    </source>
</evidence>
<keyword evidence="3 5" id="KW-0539">Nucleus</keyword>
<dbReference type="InterPro" id="IPR009057">
    <property type="entry name" value="Homeodomain-like_sf"/>
</dbReference>
<dbReference type="Proteomes" id="UP000316759">
    <property type="component" value="Unassembled WGS sequence"/>
</dbReference>
<sequence>MSYKKPSLNFSVSSLLGERQGEIKDGAELADVTLGILIQPEKRVTCLRQLSDKLVENGHQHSTYGRNDPRMPVNSIPSYAYPITMNSVTNAPVETNCSPNQVIRADPRHSPSVPPTWYNVFGQGQLPSNPFITDKIDTGELRRLTEFLYHELSNTSQQVVWPGQSPCPGVHNFSALGKQTIGTSPHYPLLSFPVDDGRYKDSGSNHTTSVRTTDSFRCYGSISGLLLHSLPRCTRTVQRGPTSRGTLRRAVFTDFQRQGLESAFSQHAYIAKPDRKALAEQLGLKDAQVKIWFQNRRMKWRSLQQRSLSTNVSEIGPTSELDRALTKQPSKFSSTDVLRESTEKAVEVKSVPDGFRPQNPPTVPLALPTTTTENVCNGKNIQSSPTQTTVSQPDLDELGMVGCANTPHTITYSIGVQSDLHLSTLKEHAPMLEDVSDSNNPWPRPYGTFQFLNHFV</sequence>
<evidence type="ECO:0000259" key="7">
    <source>
        <dbReference type="PROSITE" id="PS50071"/>
    </source>
</evidence>
<dbReference type="GO" id="GO:0005634">
    <property type="term" value="C:nucleus"/>
    <property type="evidence" value="ECO:0007669"/>
    <property type="project" value="UniProtKB-SubCell"/>
</dbReference>
<dbReference type="GO" id="GO:0000981">
    <property type="term" value="F:DNA-binding transcription factor activity, RNA polymerase II-specific"/>
    <property type="evidence" value="ECO:0007669"/>
    <property type="project" value="InterPro"/>
</dbReference>
<keyword evidence="2 5" id="KW-0371">Homeobox</keyword>
<dbReference type="OrthoDB" id="6159439at2759"/>
<dbReference type="PRINTS" id="PR00031">
    <property type="entry name" value="HTHREPRESSR"/>
</dbReference>
<accession>A0A504YJ78</accession>
<dbReference type="Gene3D" id="1.10.10.60">
    <property type="entry name" value="Homeodomain-like"/>
    <property type="match status" value="1"/>
</dbReference>
<dbReference type="InterPro" id="IPR000047">
    <property type="entry name" value="HTH_motif"/>
</dbReference>
<comment type="caution">
    <text evidence="8">The sequence shown here is derived from an EMBL/GenBank/DDBJ whole genome shotgun (WGS) entry which is preliminary data.</text>
</comment>
<dbReference type="PROSITE" id="PS00027">
    <property type="entry name" value="HOMEOBOX_1"/>
    <property type="match status" value="1"/>
</dbReference>
<dbReference type="CDD" id="cd00086">
    <property type="entry name" value="homeodomain"/>
    <property type="match status" value="1"/>
</dbReference>
<organism evidence="8 9">
    <name type="scientific">Fasciola gigantica</name>
    <name type="common">Giant liver fluke</name>
    <dbReference type="NCBI Taxonomy" id="46835"/>
    <lineage>
        <taxon>Eukaryota</taxon>
        <taxon>Metazoa</taxon>
        <taxon>Spiralia</taxon>
        <taxon>Lophotrochozoa</taxon>
        <taxon>Platyhelminthes</taxon>
        <taxon>Trematoda</taxon>
        <taxon>Digenea</taxon>
        <taxon>Plagiorchiida</taxon>
        <taxon>Echinostomata</taxon>
        <taxon>Echinostomatoidea</taxon>
        <taxon>Fasciolidae</taxon>
        <taxon>Fasciola</taxon>
    </lineage>
</organism>
<comment type="similarity">
    <text evidence="4">Belongs to the H2.0 homeobox family.</text>
</comment>
<evidence type="ECO:0000256" key="3">
    <source>
        <dbReference type="ARBA" id="ARBA00023242"/>
    </source>
</evidence>
<feature type="domain" description="Homeobox" evidence="7">
    <location>
        <begin position="243"/>
        <end position="303"/>
    </location>
</feature>
<evidence type="ECO:0000256" key="2">
    <source>
        <dbReference type="ARBA" id="ARBA00023155"/>
    </source>
</evidence>
<evidence type="ECO:0000256" key="4">
    <source>
        <dbReference type="ARBA" id="ARBA00038504"/>
    </source>
</evidence>
<dbReference type="Pfam" id="PF00046">
    <property type="entry name" value="Homeodomain"/>
    <property type="match status" value="1"/>
</dbReference>
<dbReference type="AlphaFoldDB" id="A0A504YJ78"/>
<dbReference type="SMART" id="SM00389">
    <property type="entry name" value="HOX"/>
    <property type="match status" value="1"/>
</dbReference>
<evidence type="ECO:0000313" key="8">
    <source>
        <dbReference type="EMBL" id="TPP60451.1"/>
    </source>
</evidence>
<dbReference type="InterPro" id="IPR001356">
    <property type="entry name" value="HD"/>
</dbReference>
<evidence type="ECO:0000256" key="5">
    <source>
        <dbReference type="PROSITE-ProRule" id="PRU00108"/>
    </source>
</evidence>
<keyword evidence="1 5" id="KW-0238">DNA-binding</keyword>
<dbReference type="EMBL" id="SUNJ01009411">
    <property type="protein sequence ID" value="TPP60451.1"/>
    <property type="molecule type" value="Genomic_DNA"/>
</dbReference>
<keyword evidence="9" id="KW-1185">Reference proteome</keyword>
<dbReference type="SUPFAM" id="SSF46689">
    <property type="entry name" value="Homeodomain-like"/>
    <property type="match status" value="1"/>
</dbReference>
<reference evidence="8 9" key="1">
    <citation type="submission" date="2019-04" db="EMBL/GenBank/DDBJ databases">
        <title>Annotation for the trematode Fasciola gigantica.</title>
        <authorList>
            <person name="Choi Y.-J."/>
        </authorList>
    </citation>
    <scope>NUCLEOTIDE SEQUENCE [LARGE SCALE GENOMIC DNA]</scope>
    <source>
        <strain evidence="8">Uganda_cow_1</strain>
    </source>
</reference>
<comment type="subcellular location">
    <subcellularLocation>
        <location evidence="5 6">Nucleus</location>
    </subcellularLocation>
</comment>